<evidence type="ECO:0000313" key="3">
    <source>
        <dbReference type="EMBL" id="PLW40039.1"/>
    </source>
</evidence>
<proteinExistence type="predicted"/>
<feature type="region of interest" description="Disordered" evidence="1">
    <location>
        <begin position="984"/>
        <end position="1068"/>
    </location>
</feature>
<feature type="compositionally biased region" description="Basic and acidic residues" evidence="1">
    <location>
        <begin position="605"/>
        <end position="620"/>
    </location>
</feature>
<feature type="region of interest" description="Disordered" evidence="1">
    <location>
        <begin position="1454"/>
        <end position="1568"/>
    </location>
</feature>
<evidence type="ECO:0000313" key="4">
    <source>
        <dbReference type="Proteomes" id="UP000235388"/>
    </source>
</evidence>
<feature type="compositionally biased region" description="Low complexity" evidence="1">
    <location>
        <begin position="1602"/>
        <end position="1612"/>
    </location>
</feature>
<keyword evidence="4" id="KW-1185">Reference proteome</keyword>
<feature type="compositionally biased region" description="Pro residues" evidence="1">
    <location>
        <begin position="1528"/>
        <end position="1544"/>
    </location>
</feature>
<feature type="compositionally biased region" description="Low complexity" evidence="1">
    <location>
        <begin position="1198"/>
        <end position="1210"/>
    </location>
</feature>
<feature type="compositionally biased region" description="Basic and acidic residues" evidence="1">
    <location>
        <begin position="545"/>
        <end position="555"/>
    </location>
</feature>
<dbReference type="Proteomes" id="UP000235388">
    <property type="component" value="Unassembled WGS sequence"/>
</dbReference>
<feature type="compositionally biased region" description="Basic and acidic residues" evidence="1">
    <location>
        <begin position="657"/>
        <end position="666"/>
    </location>
</feature>
<feature type="compositionally biased region" description="Low complexity" evidence="1">
    <location>
        <begin position="1393"/>
        <end position="1412"/>
    </location>
</feature>
<dbReference type="EMBL" id="PGCI01000107">
    <property type="protein sequence ID" value="PLW40039.1"/>
    <property type="molecule type" value="Genomic_DNA"/>
</dbReference>
<dbReference type="OrthoDB" id="2507782at2759"/>
<feature type="compositionally biased region" description="Low complexity" evidence="1">
    <location>
        <begin position="1304"/>
        <end position="1314"/>
    </location>
</feature>
<feature type="compositionally biased region" description="Low complexity" evidence="1">
    <location>
        <begin position="1545"/>
        <end position="1568"/>
    </location>
</feature>
<feature type="region of interest" description="Disordered" evidence="1">
    <location>
        <begin position="506"/>
        <end position="690"/>
    </location>
</feature>
<dbReference type="Proteomes" id="UP000235392">
    <property type="component" value="Unassembled WGS sequence"/>
</dbReference>
<feature type="region of interest" description="Disordered" evidence="1">
    <location>
        <begin position="777"/>
        <end position="814"/>
    </location>
</feature>
<comment type="caution">
    <text evidence="3">The sequence shown here is derived from an EMBL/GenBank/DDBJ whole genome shotgun (WGS) entry which is preliminary data.</text>
</comment>
<feature type="compositionally biased region" description="Low complexity" evidence="1">
    <location>
        <begin position="61"/>
        <end position="81"/>
    </location>
</feature>
<feature type="compositionally biased region" description="Pro residues" evidence="1">
    <location>
        <begin position="1029"/>
        <end position="1040"/>
    </location>
</feature>
<feature type="compositionally biased region" description="Polar residues" evidence="1">
    <location>
        <begin position="90"/>
        <end position="118"/>
    </location>
</feature>
<feature type="compositionally biased region" description="Polar residues" evidence="1">
    <location>
        <begin position="646"/>
        <end position="656"/>
    </location>
</feature>
<dbReference type="EMBL" id="PGCJ01000414">
    <property type="protein sequence ID" value="PLW29326.1"/>
    <property type="molecule type" value="Genomic_DNA"/>
</dbReference>
<accession>A0A2N5UQL1</accession>
<feature type="compositionally biased region" description="Basic and acidic residues" evidence="1">
    <location>
        <begin position="777"/>
        <end position="798"/>
    </location>
</feature>
<gene>
    <name evidence="2" type="ORF">PCANC_22173</name>
    <name evidence="3" type="ORF">PCASD_11749</name>
</gene>
<feature type="compositionally biased region" description="Basic and acidic residues" evidence="1">
    <location>
        <begin position="996"/>
        <end position="1009"/>
    </location>
</feature>
<feature type="compositionally biased region" description="Basic residues" evidence="1">
    <location>
        <begin position="1"/>
        <end position="14"/>
    </location>
</feature>
<feature type="compositionally biased region" description="Polar residues" evidence="1">
    <location>
        <begin position="1219"/>
        <end position="1244"/>
    </location>
</feature>
<feature type="region of interest" description="Disordered" evidence="1">
    <location>
        <begin position="293"/>
        <end position="320"/>
    </location>
</feature>
<evidence type="ECO:0000313" key="2">
    <source>
        <dbReference type="EMBL" id="PLW29326.1"/>
    </source>
</evidence>
<feature type="compositionally biased region" description="Basic and acidic residues" evidence="1">
    <location>
        <begin position="506"/>
        <end position="536"/>
    </location>
</feature>
<protein>
    <submittedName>
        <fullName evidence="3">Uncharacterized protein</fullName>
    </submittedName>
</protein>
<feature type="compositionally biased region" description="Basic and acidic residues" evidence="1">
    <location>
        <begin position="299"/>
        <end position="320"/>
    </location>
</feature>
<feature type="compositionally biased region" description="Polar residues" evidence="1">
    <location>
        <begin position="1153"/>
        <end position="1186"/>
    </location>
</feature>
<organism evidence="3 5">
    <name type="scientific">Puccinia coronata f. sp. avenae</name>
    <dbReference type="NCBI Taxonomy" id="200324"/>
    <lineage>
        <taxon>Eukaryota</taxon>
        <taxon>Fungi</taxon>
        <taxon>Dikarya</taxon>
        <taxon>Basidiomycota</taxon>
        <taxon>Pucciniomycotina</taxon>
        <taxon>Pucciniomycetes</taxon>
        <taxon>Pucciniales</taxon>
        <taxon>Pucciniaceae</taxon>
        <taxon>Puccinia</taxon>
    </lineage>
</organism>
<feature type="region of interest" description="Disordered" evidence="1">
    <location>
        <begin position="1596"/>
        <end position="1631"/>
    </location>
</feature>
<evidence type="ECO:0000313" key="5">
    <source>
        <dbReference type="Proteomes" id="UP000235392"/>
    </source>
</evidence>
<sequence>MPLLKKISKKHLHVGARTWRPPPHRDQLSRSNTHTSTQTELRTETTPETTSEPSPQPPPQSSHQSTTTTHHTQPASSAHSQKQPQDEQPQRISIYSQSLNDASRSQRPSSEHTSTLPEQTDPEPQPYPDPQTTGVESHHHDRQSLHDQHSTSRSDLPPPDSHHYASSVRTTDTQREKLRVAEAENQAALQRSQEAVANLAAILKSENAQGKNEESRIGEMILSDTDMKLQKARAQIEESERKLEQIRKEKELFEIKEKEAALRELALQQLLQKEREERELDIKRAQETADRIAQASKQLAEEEHRRELEAIRRESEEQEKRLREEQEKRFREEQADQARRIEEQAQRQLEREREEEEAKLQAEMERVAQENREREEAEAHMRYEEEARFLEEQNAKQAIRNQFEEKERAMRSMRVPPAQRLVEQIRRIPNMNPVSYAHIYSSPVLGGYQFPSFPPTPRSPHLVPDHVKKAAKAHHKIQEAHQERLLRKVQEQRALAEQLERERLWEEQKRESGHHQESHRSADGREGSSHADDRRSRPSTSHNADPPDHLPDHMSHATQHSSHQDQSRHSGQRSNHFPDHTSHATHHSSRQEHSKHSGQRSRTGSVDRRDGPSHAEERTPRSARPPLIDFPTHPPGRTLPGGQPAYNANSQPTYKDNSPRTYKDNSRPAYNHNAPDHHYRQRGHSVGRRDGPFHMDTRLTRSARPAHLDHPITIPERGSQPAQVAYNSSSTKASDAAGDVVLHARMRAQLEQREREVREREDAVLAQARAAVDQARAEAQEVPQKDWEQAVPDGDRAAGLDSHPSEQASDLTRVAEKRAAEAAAHFMNQHILPSPARRRKASMPHASGHRRVASHYHQRFNSSETASVTHSETISEPESHLAHALLDRVAGSAYTVKKDIESSVMLPVEHSSPIDYLENHARGRLLKTKGDDLARRALYVIAKDLGTTVVEDICLRDPVLVNASRVNFSAQGVAIIFFDSSPMRHPPNTPKQSHHAPLDSSHHEASPAHHDHRVHHTPALTSQSDPFDIPEPVPASPKPHQPTENVATSANSKRAESQGGNSATQAPFMDYVRQHRTDEVPINPRDRASPRVLEEEKYFDGFPAAQKGHDLPPPPRFVTPKVTLQSPSDTTSPSNVDRNSFYATPKPKPVGPSSPTSASYTCTSPTKQSTSYTQPFGVQQEVNQASHQEKKSSPRADPPLATSPAAPSLPIQSPILTDLRSSPRVTNTDSFKPSGFSASATSSPHFRMPSSPRVKASTSHPHKSPPTPRQSAYIPPASSNRERDVSRHQRSTSRSSWVSHPEKSTPTSSTVSPITLPPLLPDELPEVPQTYNYVPQGWVHNGDRGSPSTNNRFSSAGARPPYLIHHDNQVHSNSPPLSPPGSPGREENEQAGSQARPAAPEESSAEKASSGPTTWADETASFQQSIQASIMAAMAPIEEKVRNIVAQVSGSVRAVEHTTDQQQQPQDTPEDKAAAARQTPQTIPDIRLWSPRESNDYGSPGHHAPRAGAQQRRTPRQIPLPAETPCEKPLPPPTPREYPLPDSPSPLEAALARRSSSSASTPRRVPSRLSRVWNGEDWDALLDDLDDLHKPITPVPLPAFTHPSYRSHSSPSSKDKINSLPLIHFDDAFPN</sequence>
<feature type="region of interest" description="Disordered" evidence="1">
    <location>
        <begin position="1103"/>
        <end position="1420"/>
    </location>
</feature>
<feature type="compositionally biased region" description="Polar residues" evidence="1">
    <location>
        <begin position="1042"/>
        <end position="1065"/>
    </location>
</feature>
<reference evidence="4 5" key="1">
    <citation type="submission" date="2017-11" db="EMBL/GenBank/DDBJ databases">
        <title>De novo assembly and phasing of dikaryotic genomes from two isolates of Puccinia coronata f. sp. avenae, the causal agent of oat crown rust.</title>
        <authorList>
            <person name="Miller M.E."/>
            <person name="Zhang Y."/>
            <person name="Omidvar V."/>
            <person name="Sperschneider J."/>
            <person name="Schwessinger B."/>
            <person name="Raley C."/>
            <person name="Palmer J.M."/>
            <person name="Garnica D."/>
            <person name="Upadhyaya N."/>
            <person name="Rathjen J."/>
            <person name="Taylor J.M."/>
            <person name="Park R.F."/>
            <person name="Dodds P.N."/>
            <person name="Hirsch C.D."/>
            <person name="Kianian S.F."/>
            <person name="Figueroa M."/>
        </authorList>
    </citation>
    <scope>NUCLEOTIDE SEQUENCE [LARGE SCALE GENOMIC DNA]</scope>
    <source>
        <strain evidence="2">12NC29</strain>
        <strain evidence="3">12SD80</strain>
    </source>
</reference>
<feature type="region of interest" description="Disordered" evidence="1">
    <location>
        <begin position="1"/>
        <end position="176"/>
    </location>
</feature>
<evidence type="ECO:0000256" key="1">
    <source>
        <dbReference type="SAM" id="MobiDB-lite"/>
    </source>
</evidence>
<name>A0A2N5UQL1_9BASI</name>
<feature type="compositionally biased region" description="Basic and acidic residues" evidence="1">
    <location>
        <begin position="136"/>
        <end position="152"/>
    </location>
</feature>
<feature type="compositionally biased region" description="Low complexity" evidence="1">
    <location>
        <begin position="33"/>
        <end position="53"/>
    </location>
</feature>
<feature type="compositionally biased region" description="Polar residues" evidence="1">
    <location>
        <begin position="1122"/>
        <end position="1142"/>
    </location>
</feature>
<dbReference type="STRING" id="200324.A0A2N5UQL1"/>